<accession>N9E0P5</accession>
<protein>
    <submittedName>
        <fullName evidence="1">Uncharacterized protein</fullName>
    </submittedName>
</protein>
<comment type="caution">
    <text evidence="1">The sequence shown here is derived from an EMBL/GenBank/DDBJ whole genome shotgun (WGS) entry which is preliminary data.</text>
</comment>
<name>N9E0P5_9GAMM</name>
<reference evidence="1 2" key="1">
    <citation type="submission" date="2013-02" db="EMBL/GenBank/DDBJ databases">
        <title>The Genome Sequence of Acinetobacter beijerinckii CIP 110307.</title>
        <authorList>
            <consortium name="The Broad Institute Genome Sequencing Platform"/>
            <consortium name="The Broad Institute Genome Sequencing Center for Infectious Disease"/>
            <person name="Cerqueira G."/>
            <person name="Feldgarden M."/>
            <person name="Courvalin P."/>
            <person name="Perichon B."/>
            <person name="Grillot-Courvalin C."/>
            <person name="Clermont D."/>
            <person name="Rocha E."/>
            <person name="Yoon E.-J."/>
            <person name="Nemec A."/>
            <person name="Walker B."/>
            <person name="Young S.K."/>
            <person name="Zeng Q."/>
            <person name="Gargeya S."/>
            <person name="Fitzgerald M."/>
            <person name="Haas B."/>
            <person name="Abouelleil A."/>
            <person name="Alvarado L."/>
            <person name="Arachchi H.M."/>
            <person name="Berlin A.M."/>
            <person name="Chapman S.B."/>
            <person name="Dewar J."/>
            <person name="Goldberg J."/>
            <person name="Griggs A."/>
            <person name="Gujja S."/>
            <person name="Hansen M."/>
            <person name="Howarth C."/>
            <person name="Imamovic A."/>
            <person name="Larimer J."/>
            <person name="McCowan C."/>
            <person name="Murphy C."/>
            <person name="Neiman D."/>
            <person name="Pearson M."/>
            <person name="Priest M."/>
            <person name="Roberts A."/>
            <person name="Saif S."/>
            <person name="Shea T."/>
            <person name="Sisk P."/>
            <person name="Sykes S."/>
            <person name="Wortman J."/>
            <person name="Nusbaum C."/>
            <person name="Birren B."/>
        </authorList>
    </citation>
    <scope>NUCLEOTIDE SEQUENCE [LARGE SCALE GENOMIC DNA]</scope>
    <source>
        <strain evidence="1 2">CIP 110307</strain>
    </source>
</reference>
<dbReference type="Proteomes" id="UP000017670">
    <property type="component" value="Unassembled WGS sequence"/>
</dbReference>
<dbReference type="eggNOG" id="ENOG50329XC">
    <property type="taxonomic scope" value="Bacteria"/>
</dbReference>
<evidence type="ECO:0000313" key="1">
    <source>
        <dbReference type="EMBL" id="ENW03717.1"/>
    </source>
</evidence>
<dbReference type="PATRIC" id="fig|1217648.3.peg.3037"/>
<dbReference type="GeneID" id="29858121"/>
<evidence type="ECO:0000313" key="2">
    <source>
        <dbReference type="Proteomes" id="UP000017670"/>
    </source>
</evidence>
<sequence length="159" mass="19316">MRKTVNLPLYDEFMGVFANHEIRNWQAKHFWEKMALSKHISTEEDRWLMYAGLRILVKCQYLEVDISQSTKRAFSYKETQRLDNLREKYKKQKLETLFIEKKTEFLCQIQDKENNINFIKTLLADDKTLEKYFIVHQQKLENDIRNINSNIKFMEDVLN</sequence>
<keyword evidence="2" id="KW-1185">Reference proteome</keyword>
<dbReference type="EMBL" id="APQL01000011">
    <property type="protein sequence ID" value="ENW03717.1"/>
    <property type="molecule type" value="Genomic_DNA"/>
</dbReference>
<proteinExistence type="predicted"/>
<dbReference type="AlphaFoldDB" id="N9E0P5"/>
<organism evidence="1 2">
    <name type="scientific">Acinetobacter beijerinckii CIP 110307</name>
    <dbReference type="NCBI Taxonomy" id="1217648"/>
    <lineage>
        <taxon>Bacteria</taxon>
        <taxon>Pseudomonadati</taxon>
        <taxon>Pseudomonadota</taxon>
        <taxon>Gammaproteobacteria</taxon>
        <taxon>Moraxellales</taxon>
        <taxon>Moraxellaceae</taxon>
        <taxon>Acinetobacter</taxon>
    </lineage>
</organism>
<gene>
    <name evidence="1" type="ORF">F933_03117</name>
</gene>
<dbReference type="HOGENOM" id="CLU_138968_0_0_6"/>
<dbReference type="RefSeq" id="WP_005062690.1">
    <property type="nucleotide sequence ID" value="NZ_KB849766.1"/>
</dbReference>